<comment type="caution">
    <text evidence="3">The sequence shown here is derived from an EMBL/GenBank/DDBJ whole genome shotgun (WGS) entry which is preliminary data.</text>
</comment>
<dbReference type="Proteomes" id="UP000541444">
    <property type="component" value="Unassembled WGS sequence"/>
</dbReference>
<dbReference type="AlphaFoldDB" id="A0A7J7N562"/>
<accession>A0A7J7N562</accession>
<dbReference type="OrthoDB" id="10070368at2759"/>
<sequence length="892" mass="101293">MASISGCAKADEADLVGHLSPIIGVGDEKETVAELVEWPRLKGSRVEYPTSFSRFRDFCKAKSSIDGIWGHTFRYRGNFFRTSSVSQGGDYLYLLPDLAKEKKCRRLRDKVLLEYVQGVVKDSQTDGFCCYLAQFDYGLTLPLNNLAKSVMTMIGACPTQLNYNFWEVILGCETLNERWVSSGSERRITAEDFLEYYAVKYATAADCAYLSSSSSRPCFFDLSSAGRVWNDNLLWVSGECLQRSDEEPLELKNRTITKGINCKVLRKESFIDVVTREGTELEAVLKELEISRYKREVSKDDKVRKSQAKRRMAGKTSGSMEEKLQTPELNIPLKLARLNEMPDGPVDMATISSTIVWNLAKRKAVKRGSASRSVTSDSVDDSSKRRKVTSPTKSQVVLEENDNIAEGADLRPHFEVEAGLLEEQCRAKAREKMVTIVDDVFKKLELEKEREATALKLKEVRAESVVEAERLVTASATSQNNLAGKPYQLRYTKAEIMAFSEGNYEEKKIMDEEEVEEMEDGLDVAEKTAADNKETINQEIESTRLRVVDLEGLFEVEKKSSAELQELDVAREREERTLLYNVEYTEEYEALISQDLALNQLTNELAELKEKVASGSRHEAELAEYRIRALNEEISDMKCNIRALNEQLLKREIDLDTARTNLAVSEAKFEKMSSSIAQSRADLAEIQGKNKCLVGDLAHAGENVRRAVQCEKEMNKRINKLCARISESERELRVREMKYQKDLKFKLDKRDGEIASGEGSREMKEFLRRKEELVENMRIDLTNSRQKSIDLTKQMSERIDQLIVELAVTHQAFKELVVHKQEKCDGEALYQRKLSALVAFFVEEKKFLQVERDLMQDCFSGRTCVCKLDISSIDPIGVMDRGIGTTTAEQIA</sequence>
<feature type="region of interest" description="Disordered" evidence="2">
    <location>
        <begin position="368"/>
        <end position="394"/>
    </location>
</feature>
<evidence type="ECO:0000256" key="1">
    <source>
        <dbReference type="SAM" id="Coils"/>
    </source>
</evidence>
<reference evidence="3 4" key="1">
    <citation type="journal article" date="2020" name="IScience">
        <title>Genome Sequencing of the Endangered Kingdonia uniflora (Circaeasteraceae, Ranunculales) Reveals Potential Mechanisms of Evolutionary Specialization.</title>
        <authorList>
            <person name="Sun Y."/>
            <person name="Deng T."/>
            <person name="Zhang A."/>
            <person name="Moore M.J."/>
            <person name="Landis J.B."/>
            <person name="Lin N."/>
            <person name="Zhang H."/>
            <person name="Zhang X."/>
            <person name="Huang J."/>
            <person name="Zhang X."/>
            <person name="Sun H."/>
            <person name="Wang H."/>
        </authorList>
    </citation>
    <scope>NUCLEOTIDE SEQUENCE [LARGE SCALE GENOMIC DNA]</scope>
    <source>
        <strain evidence="3">TB1705</strain>
        <tissue evidence="3">Leaf</tissue>
    </source>
</reference>
<evidence type="ECO:0000313" key="3">
    <source>
        <dbReference type="EMBL" id="KAF6162048.1"/>
    </source>
</evidence>
<name>A0A7J7N562_9MAGN</name>
<dbReference type="EMBL" id="JACGCM010001059">
    <property type="protein sequence ID" value="KAF6162048.1"/>
    <property type="molecule type" value="Genomic_DNA"/>
</dbReference>
<gene>
    <name evidence="3" type="ORF">GIB67_002637</name>
</gene>
<organism evidence="3 4">
    <name type="scientific">Kingdonia uniflora</name>
    <dbReference type="NCBI Taxonomy" id="39325"/>
    <lineage>
        <taxon>Eukaryota</taxon>
        <taxon>Viridiplantae</taxon>
        <taxon>Streptophyta</taxon>
        <taxon>Embryophyta</taxon>
        <taxon>Tracheophyta</taxon>
        <taxon>Spermatophyta</taxon>
        <taxon>Magnoliopsida</taxon>
        <taxon>Ranunculales</taxon>
        <taxon>Circaeasteraceae</taxon>
        <taxon>Kingdonia</taxon>
    </lineage>
</organism>
<evidence type="ECO:0000313" key="4">
    <source>
        <dbReference type="Proteomes" id="UP000541444"/>
    </source>
</evidence>
<keyword evidence="4" id="KW-1185">Reference proteome</keyword>
<proteinExistence type="predicted"/>
<feature type="region of interest" description="Disordered" evidence="2">
    <location>
        <begin position="301"/>
        <end position="323"/>
    </location>
</feature>
<feature type="coiled-coil region" evidence="1">
    <location>
        <begin position="591"/>
        <end position="647"/>
    </location>
</feature>
<keyword evidence="1" id="KW-0175">Coiled coil</keyword>
<protein>
    <submittedName>
        <fullName evidence="3">Uncharacterized protein</fullName>
    </submittedName>
</protein>
<evidence type="ECO:0000256" key="2">
    <source>
        <dbReference type="SAM" id="MobiDB-lite"/>
    </source>
</evidence>